<dbReference type="Proteomes" id="UP000288096">
    <property type="component" value="Unassembled WGS sequence"/>
</dbReference>
<sequence>MKQINVGVLGFGTVGAGVVRLLVENRDILRSKVGADLHLKYVADIDTETDRGIALGDGVLISDAHKMLDDPETDIIVEMIGGEGIAKEFILKAIRNGKHVVTANKALIAGHGNEIVEAARQHGVDFAYEASVGGCMPIIKSVRESLVGNRIHAMTGILNGTCNYILTKITEEGSTFEDALREAQAEGFAEADPTLDVEGGDTAHKLAILNALAYGMRINLKDIYVEGITRITPLDIAFAAEFGYKVKLLAISKNRGDAVEARIHPTMIPLNNPLSNVGGSLNAVTISADAVGDMMLYGHGAGMMPTGSAVVGDIADIARNIMTGATGRIPVLSYQPEAIREVPVLPVDEIETHYYFRFAAADRPGVLSKISGILGDLGISIASVHQKGRKTEGAVPIVMLTHIAREADVRKALTEIRNLNIVCKEPVLIRIEQ</sequence>
<dbReference type="GO" id="GO:0009086">
    <property type="term" value="P:methionine biosynthetic process"/>
    <property type="evidence" value="ECO:0007669"/>
    <property type="project" value="UniProtKB-KW"/>
</dbReference>
<dbReference type="SUPFAM" id="SSF55021">
    <property type="entry name" value="ACT-like"/>
    <property type="match status" value="1"/>
</dbReference>
<name>A0A401G368_9BACT</name>
<dbReference type="UniPathway" id="UPA00050">
    <property type="reaction ID" value="UER00063"/>
</dbReference>
<dbReference type="Gene3D" id="3.40.50.720">
    <property type="entry name" value="NAD(P)-binding Rossmann-like Domain"/>
    <property type="match status" value="1"/>
</dbReference>
<evidence type="ECO:0000256" key="1">
    <source>
        <dbReference type="ARBA" id="ARBA00005056"/>
    </source>
</evidence>
<feature type="active site" description="Proton donor" evidence="11">
    <location>
        <position position="205"/>
    </location>
</feature>
<evidence type="ECO:0000256" key="9">
    <source>
        <dbReference type="ARBA" id="ARBA00023002"/>
    </source>
</evidence>
<reference evidence="17" key="1">
    <citation type="submission" date="2017-11" db="EMBL/GenBank/DDBJ databases">
        <authorList>
            <person name="Watanabe M."/>
            <person name="Kojima H."/>
        </authorList>
    </citation>
    <scope>NUCLEOTIDE SEQUENCE [LARGE SCALE GENOMIC DNA]</scope>
    <source>
        <strain evidence="17">Tokyo 01</strain>
    </source>
</reference>
<comment type="catalytic activity">
    <reaction evidence="13">
        <text>L-homoserine + NADP(+) = L-aspartate 4-semialdehyde + NADPH + H(+)</text>
        <dbReference type="Rhea" id="RHEA:15761"/>
        <dbReference type="ChEBI" id="CHEBI:15378"/>
        <dbReference type="ChEBI" id="CHEBI:57476"/>
        <dbReference type="ChEBI" id="CHEBI:57783"/>
        <dbReference type="ChEBI" id="CHEBI:58349"/>
        <dbReference type="ChEBI" id="CHEBI:537519"/>
        <dbReference type="EC" id="1.1.1.3"/>
    </reaction>
</comment>
<dbReference type="SUPFAM" id="SSF51735">
    <property type="entry name" value="NAD(P)-binding Rossmann-fold domains"/>
    <property type="match status" value="1"/>
</dbReference>
<evidence type="ECO:0000313" key="17">
    <source>
        <dbReference type="Proteomes" id="UP000288096"/>
    </source>
</evidence>
<evidence type="ECO:0000256" key="14">
    <source>
        <dbReference type="RuleBase" id="RU004171"/>
    </source>
</evidence>
<dbReference type="EC" id="1.1.1.3" evidence="4 13"/>
<keyword evidence="10 13" id="KW-0486">Methionine biosynthesis</keyword>
<dbReference type="Pfam" id="PF00742">
    <property type="entry name" value="Homoserine_dh"/>
    <property type="match status" value="1"/>
</dbReference>
<accession>A0A401G368</accession>
<evidence type="ECO:0000256" key="13">
    <source>
        <dbReference type="RuleBase" id="RU000579"/>
    </source>
</evidence>
<dbReference type="Gene3D" id="3.30.70.260">
    <property type="match status" value="1"/>
</dbReference>
<comment type="pathway">
    <text evidence="1 13">Amino-acid biosynthesis; L-threonine biosynthesis; L-threonine from L-aspartate: step 3/5.</text>
</comment>
<keyword evidence="8 12" id="KW-0521">NADP</keyword>
<evidence type="ECO:0000256" key="4">
    <source>
        <dbReference type="ARBA" id="ARBA00013213"/>
    </source>
</evidence>
<feature type="binding site" evidence="12">
    <location>
        <position position="105"/>
    </location>
    <ligand>
        <name>NADPH</name>
        <dbReference type="ChEBI" id="CHEBI:57783"/>
    </ligand>
</feature>
<comment type="similarity">
    <text evidence="3 14">Belongs to the homoserine dehydrogenase family.</text>
</comment>
<dbReference type="PROSITE" id="PS01042">
    <property type="entry name" value="HOMOSER_DHGENASE"/>
    <property type="match status" value="1"/>
</dbReference>
<dbReference type="EMBL" id="BEXT01000001">
    <property type="protein sequence ID" value="GBC63621.1"/>
    <property type="molecule type" value="Genomic_DNA"/>
</dbReference>
<feature type="binding site" evidence="12">
    <location>
        <begin position="9"/>
        <end position="16"/>
    </location>
    <ligand>
        <name>NADP(+)</name>
        <dbReference type="ChEBI" id="CHEBI:58349"/>
    </ligand>
</feature>
<evidence type="ECO:0000256" key="6">
    <source>
        <dbReference type="ARBA" id="ARBA00022605"/>
    </source>
</evidence>
<dbReference type="PIRSF" id="PIRSF000098">
    <property type="entry name" value="Homoser_dehydrog"/>
    <property type="match status" value="1"/>
</dbReference>
<keyword evidence="9 13" id="KW-0560">Oxidoreductase</keyword>
<evidence type="ECO:0000256" key="3">
    <source>
        <dbReference type="ARBA" id="ARBA00006753"/>
    </source>
</evidence>
<organism evidence="16 17">
    <name type="scientific">Desulfonema ishimotonii</name>
    <dbReference type="NCBI Taxonomy" id="45657"/>
    <lineage>
        <taxon>Bacteria</taxon>
        <taxon>Pseudomonadati</taxon>
        <taxon>Thermodesulfobacteriota</taxon>
        <taxon>Desulfobacteria</taxon>
        <taxon>Desulfobacterales</taxon>
        <taxon>Desulfococcaceae</taxon>
        <taxon>Desulfonema</taxon>
    </lineage>
</organism>
<evidence type="ECO:0000256" key="5">
    <source>
        <dbReference type="ARBA" id="ARBA00013376"/>
    </source>
</evidence>
<dbReference type="InterPro" id="IPR019811">
    <property type="entry name" value="HDH_CS"/>
</dbReference>
<dbReference type="InterPro" id="IPR005106">
    <property type="entry name" value="Asp/hSer_DH_NAD-bd"/>
</dbReference>
<dbReference type="PROSITE" id="PS51671">
    <property type="entry name" value="ACT"/>
    <property type="match status" value="1"/>
</dbReference>
<dbReference type="OrthoDB" id="9808167at2"/>
<gene>
    <name evidence="16" type="ORF">DENIS_4619</name>
</gene>
<evidence type="ECO:0000256" key="11">
    <source>
        <dbReference type="PIRSR" id="PIRSR000098-1"/>
    </source>
</evidence>
<dbReference type="InterPro" id="IPR045865">
    <property type="entry name" value="ACT-like_dom_sf"/>
</dbReference>
<dbReference type="PANTHER" id="PTHR43331:SF1">
    <property type="entry name" value="HOMOSERINE DEHYDROGENASE"/>
    <property type="match status" value="1"/>
</dbReference>
<keyword evidence="6 13" id="KW-0028">Amino-acid biosynthesis</keyword>
<dbReference type="FunFam" id="3.30.360.10:FF:000005">
    <property type="entry name" value="Homoserine dehydrogenase"/>
    <property type="match status" value="1"/>
</dbReference>
<comment type="pathway">
    <text evidence="2 13">Amino-acid biosynthesis; L-methionine biosynthesis via de novo pathway; L-homoserine from L-aspartate: step 3/3.</text>
</comment>
<dbReference type="UniPathway" id="UPA00051">
    <property type="reaction ID" value="UER00465"/>
</dbReference>
<dbReference type="GO" id="GO:0009088">
    <property type="term" value="P:threonine biosynthetic process"/>
    <property type="evidence" value="ECO:0007669"/>
    <property type="project" value="UniProtKB-UniPathway"/>
</dbReference>
<dbReference type="PANTHER" id="PTHR43331">
    <property type="entry name" value="HOMOSERINE DEHYDROGENASE"/>
    <property type="match status" value="1"/>
</dbReference>
<dbReference type="SUPFAM" id="SSF55347">
    <property type="entry name" value="Glyceraldehyde-3-phosphate dehydrogenase-like, C-terminal domain"/>
    <property type="match status" value="1"/>
</dbReference>
<evidence type="ECO:0000256" key="8">
    <source>
        <dbReference type="ARBA" id="ARBA00022857"/>
    </source>
</evidence>
<evidence type="ECO:0000256" key="10">
    <source>
        <dbReference type="ARBA" id="ARBA00023167"/>
    </source>
</evidence>
<dbReference type="Pfam" id="PF01842">
    <property type="entry name" value="ACT"/>
    <property type="match status" value="1"/>
</dbReference>
<dbReference type="InterPro" id="IPR036291">
    <property type="entry name" value="NAD(P)-bd_dom_sf"/>
</dbReference>
<dbReference type="InterPro" id="IPR016204">
    <property type="entry name" value="HDH"/>
</dbReference>
<dbReference type="RefSeq" id="WP_124330670.1">
    <property type="nucleotide sequence ID" value="NZ_BEXT01000001.1"/>
</dbReference>
<dbReference type="GO" id="GO:0004412">
    <property type="term" value="F:homoserine dehydrogenase activity"/>
    <property type="evidence" value="ECO:0007669"/>
    <property type="project" value="UniProtKB-EC"/>
</dbReference>
<feature type="domain" description="ACT" evidence="15">
    <location>
        <begin position="355"/>
        <end position="430"/>
    </location>
</feature>
<dbReference type="GO" id="GO:0050661">
    <property type="term" value="F:NADP binding"/>
    <property type="evidence" value="ECO:0007669"/>
    <property type="project" value="InterPro"/>
</dbReference>
<evidence type="ECO:0000313" key="16">
    <source>
        <dbReference type="EMBL" id="GBC63621.1"/>
    </source>
</evidence>
<dbReference type="AlphaFoldDB" id="A0A401G368"/>
<evidence type="ECO:0000256" key="12">
    <source>
        <dbReference type="PIRSR" id="PIRSR000098-2"/>
    </source>
</evidence>
<comment type="caution">
    <text evidence="16">The sequence shown here is derived from an EMBL/GenBank/DDBJ whole genome shotgun (WGS) entry which is preliminary data.</text>
</comment>
<dbReference type="NCBIfam" id="NF004976">
    <property type="entry name" value="PRK06349.1"/>
    <property type="match status" value="1"/>
</dbReference>
<evidence type="ECO:0000259" key="15">
    <source>
        <dbReference type="PROSITE" id="PS51671"/>
    </source>
</evidence>
<dbReference type="Pfam" id="PF03447">
    <property type="entry name" value="NAD_binding_3"/>
    <property type="match status" value="1"/>
</dbReference>
<protein>
    <recommendedName>
        <fullName evidence="5 13">Homoserine dehydrogenase</fullName>
        <ecNumber evidence="4 13">1.1.1.3</ecNumber>
    </recommendedName>
</protein>
<feature type="binding site" evidence="12">
    <location>
        <position position="190"/>
    </location>
    <ligand>
        <name>L-homoserine</name>
        <dbReference type="ChEBI" id="CHEBI:57476"/>
    </ligand>
</feature>
<dbReference type="FunFam" id="3.30.70.260:FF:000030">
    <property type="entry name" value="Homoserine dehydrogenase"/>
    <property type="match status" value="1"/>
</dbReference>
<evidence type="ECO:0000256" key="7">
    <source>
        <dbReference type="ARBA" id="ARBA00022697"/>
    </source>
</evidence>
<dbReference type="InterPro" id="IPR001342">
    <property type="entry name" value="HDH_cat"/>
</dbReference>
<keyword evidence="7 13" id="KW-0791">Threonine biosynthesis</keyword>
<dbReference type="CDD" id="cd04881">
    <property type="entry name" value="ACT_HSDH-Hom"/>
    <property type="match status" value="1"/>
</dbReference>
<reference evidence="17" key="2">
    <citation type="submission" date="2019-01" db="EMBL/GenBank/DDBJ databases">
        <title>Genome sequence of Desulfonema ishimotonii strain Tokyo 01.</title>
        <authorList>
            <person name="Fukui M."/>
        </authorList>
    </citation>
    <scope>NUCLEOTIDE SEQUENCE [LARGE SCALE GENOMIC DNA]</scope>
    <source>
        <strain evidence="17">Tokyo 01</strain>
    </source>
</reference>
<proteinExistence type="inferred from homology"/>
<dbReference type="Gene3D" id="3.30.360.10">
    <property type="entry name" value="Dihydrodipicolinate Reductase, domain 2"/>
    <property type="match status" value="1"/>
</dbReference>
<dbReference type="InterPro" id="IPR002912">
    <property type="entry name" value="ACT_dom"/>
</dbReference>
<keyword evidence="17" id="KW-1185">Reference proteome</keyword>
<evidence type="ECO:0000256" key="2">
    <source>
        <dbReference type="ARBA" id="ARBA00005062"/>
    </source>
</evidence>